<dbReference type="Pfam" id="PF03717">
    <property type="entry name" value="PBP_dimer"/>
    <property type="match status" value="1"/>
</dbReference>
<dbReference type="Gene3D" id="3.40.710.10">
    <property type="entry name" value="DD-peptidase/beta-lactamase superfamily"/>
    <property type="match status" value="2"/>
</dbReference>
<evidence type="ECO:0000259" key="12">
    <source>
        <dbReference type="Pfam" id="PF00905"/>
    </source>
</evidence>
<evidence type="ECO:0000256" key="5">
    <source>
        <dbReference type="ARBA" id="ARBA00022692"/>
    </source>
</evidence>
<evidence type="ECO:0000256" key="3">
    <source>
        <dbReference type="ARBA" id="ARBA00007171"/>
    </source>
</evidence>
<dbReference type="GO" id="GO:0071972">
    <property type="term" value="F:peptidoglycan L,D-transpeptidase activity"/>
    <property type="evidence" value="ECO:0007669"/>
    <property type="project" value="TreeGrafter"/>
</dbReference>
<evidence type="ECO:0000256" key="10">
    <source>
        <dbReference type="ARBA" id="ARBA00023316"/>
    </source>
</evidence>
<evidence type="ECO:0000256" key="4">
    <source>
        <dbReference type="ARBA" id="ARBA00022475"/>
    </source>
</evidence>
<proteinExistence type="inferred from homology"/>
<feature type="compositionally biased region" description="Polar residues" evidence="11">
    <location>
        <begin position="944"/>
        <end position="955"/>
    </location>
</feature>
<dbReference type="Gene3D" id="3.90.1310.10">
    <property type="entry name" value="Penicillin-binding protein 2a (Domain 2)"/>
    <property type="match status" value="1"/>
</dbReference>
<protein>
    <recommendedName>
        <fullName evidence="16">Penicillin-binding protein</fullName>
    </recommendedName>
</protein>
<dbReference type="GO" id="GO:0009252">
    <property type="term" value="P:peptidoglycan biosynthetic process"/>
    <property type="evidence" value="ECO:0007669"/>
    <property type="project" value="UniProtKB-KW"/>
</dbReference>
<dbReference type="SUPFAM" id="SSF56601">
    <property type="entry name" value="beta-lactamase/transpeptidase-like"/>
    <property type="match status" value="1"/>
</dbReference>
<dbReference type="GO" id="GO:0071555">
    <property type="term" value="P:cell wall organization"/>
    <property type="evidence" value="ECO:0007669"/>
    <property type="project" value="UniProtKB-KW"/>
</dbReference>
<keyword evidence="6" id="KW-0133">Cell shape</keyword>
<dbReference type="PANTHER" id="PTHR30627">
    <property type="entry name" value="PEPTIDOGLYCAN D,D-TRANSPEPTIDASE"/>
    <property type="match status" value="1"/>
</dbReference>
<evidence type="ECO:0000256" key="11">
    <source>
        <dbReference type="SAM" id="MobiDB-lite"/>
    </source>
</evidence>
<dbReference type="GO" id="GO:0008360">
    <property type="term" value="P:regulation of cell shape"/>
    <property type="evidence" value="ECO:0007669"/>
    <property type="project" value="UniProtKB-KW"/>
</dbReference>
<feature type="domain" description="Penicillin-binding protein transpeptidase" evidence="12">
    <location>
        <begin position="411"/>
        <end position="624"/>
    </location>
</feature>
<evidence type="ECO:0000256" key="7">
    <source>
        <dbReference type="ARBA" id="ARBA00022984"/>
    </source>
</evidence>
<evidence type="ECO:0000256" key="9">
    <source>
        <dbReference type="ARBA" id="ARBA00023136"/>
    </source>
</evidence>
<dbReference type="InterPro" id="IPR005311">
    <property type="entry name" value="PBP_dimer"/>
</dbReference>
<accession>A0A941CR49</accession>
<evidence type="ECO:0000313" key="15">
    <source>
        <dbReference type="Proteomes" id="UP000675379"/>
    </source>
</evidence>
<dbReference type="InterPro" id="IPR001460">
    <property type="entry name" value="PCN-bd_Tpept"/>
</dbReference>
<feature type="region of interest" description="Disordered" evidence="11">
    <location>
        <begin position="935"/>
        <end position="955"/>
    </location>
</feature>
<keyword evidence="5" id="KW-0812">Transmembrane</keyword>
<dbReference type="GO" id="GO:0008658">
    <property type="term" value="F:penicillin binding"/>
    <property type="evidence" value="ECO:0007669"/>
    <property type="project" value="InterPro"/>
</dbReference>
<keyword evidence="8" id="KW-1133">Transmembrane helix</keyword>
<dbReference type="InterPro" id="IPR036138">
    <property type="entry name" value="PBP_dimer_sf"/>
</dbReference>
<evidence type="ECO:0000256" key="1">
    <source>
        <dbReference type="ARBA" id="ARBA00004167"/>
    </source>
</evidence>
<dbReference type="EMBL" id="JAGSCS010000013">
    <property type="protein sequence ID" value="MBR0576707.1"/>
    <property type="molecule type" value="Genomic_DNA"/>
</dbReference>
<dbReference type="AlphaFoldDB" id="A0A941CR49"/>
<organism evidence="14 15">
    <name type="scientific">Proteiniclasticum sediminis</name>
    <dbReference type="NCBI Taxonomy" id="2804028"/>
    <lineage>
        <taxon>Bacteria</taxon>
        <taxon>Bacillati</taxon>
        <taxon>Bacillota</taxon>
        <taxon>Clostridia</taxon>
        <taxon>Eubacteriales</taxon>
        <taxon>Clostridiaceae</taxon>
        <taxon>Proteiniclasticum</taxon>
    </lineage>
</organism>
<keyword evidence="7" id="KW-0573">Peptidoglycan synthesis</keyword>
<reference evidence="14" key="1">
    <citation type="submission" date="2021-04" db="EMBL/GenBank/DDBJ databases">
        <title>Proteiniclasticum sedimins sp. nov., an obligate anaerobic bacterium isolated from anaerobic sludge.</title>
        <authorList>
            <person name="Liu J."/>
        </authorList>
    </citation>
    <scope>NUCLEOTIDE SEQUENCE</scope>
    <source>
        <strain evidence="14">BAD-10</strain>
    </source>
</reference>
<dbReference type="GO" id="GO:0005886">
    <property type="term" value="C:plasma membrane"/>
    <property type="evidence" value="ECO:0007669"/>
    <property type="project" value="UniProtKB-SubCell"/>
</dbReference>
<keyword evidence="15" id="KW-1185">Reference proteome</keyword>
<dbReference type="InterPro" id="IPR012338">
    <property type="entry name" value="Beta-lactam/transpept-like"/>
</dbReference>
<evidence type="ECO:0000256" key="8">
    <source>
        <dbReference type="ARBA" id="ARBA00022989"/>
    </source>
</evidence>
<dbReference type="PANTHER" id="PTHR30627:SF2">
    <property type="entry name" value="PEPTIDOGLYCAN D,D-TRANSPEPTIDASE MRDA"/>
    <property type="match status" value="1"/>
</dbReference>
<evidence type="ECO:0008006" key="16">
    <source>
        <dbReference type="Google" id="ProtNLM"/>
    </source>
</evidence>
<comment type="similarity">
    <text evidence="3">Belongs to the transpeptidase family.</text>
</comment>
<feature type="domain" description="Penicillin-binding protein dimerisation" evidence="13">
    <location>
        <begin position="54"/>
        <end position="354"/>
    </location>
</feature>
<gene>
    <name evidence="14" type="ORF">KCG48_10200</name>
</gene>
<keyword evidence="9" id="KW-0472">Membrane</keyword>
<evidence type="ECO:0000256" key="2">
    <source>
        <dbReference type="ARBA" id="ARBA00004236"/>
    </source>
</evidence>
<dbReference type="Proteomes" id="UP000675379">
    <property type="component" value="Unassembled WGS sequence"/>
</dbReference>
<comment type="caution">
    <text evidence="14">The sequence shown here is derived from an EMBL/GenBank/DDBJ whole genome shotgun (WGS) entry which is preliminary data.</text>
</comment>
<keyword evidence="4" id="KW-1003">Cell membrane</keyword>
<keyword evidence="10" id="KW-0961">Cell wall biogenesis/degradation</keyword>
<dbReference type="RefSeq" id="WP_211802051.1">
    <property type="nucleotide sequence ID" value="NZ_JAGSCS010000013.1"/>
</dbReference>
<feature type="domain" description="Penicillin-binding protein transpeptidase" evidence="12">
    <location>
        <begin position="754"/>
        <end position="900"/>
    </location>
</feature>
<evidence type="ECO:0000256" key="6">
    <source>
        <dbReference type="ARBA" id="ARBA00022960"/>
    </source>
</evidence>
<evidence type="ECO:0000313" key="14">
    <source>
        <dbReference type="EMBL" id="MBR0576707.1"/>
    </source>
</evidence>
<comment type="subcellular location">
    <subcellularLocation>
        <location evidence="2">Cell membrane</location>
    </subcellularLocation>
    <subcellularLocation>
        <location evidence="1">Membrane</location>
        <topology evidence="1">Single-pass membrane protein</topology>
    </subcellularLocation>
</comment>
<dbReference type="SUPFAM" id="SSF56519">
    <property type="entry name" value="Penicillin binding protein dimerisation domain"/>
    <property type="match status" value="1"/>
</dbReference>
<evidence type="ECO:0000259" key="13">
    <source>
        <dbReference type="Pfam" id="PF03717"/>
    </source>
</evidence>
<dbReference type="InterPro" id="IPR050515">
    <property type="entry name" value="Beta-lactam/transpept"/>
</dbReference>
<dbReference type="Pfam" id="PF00905">
    <property type="entry name" value="Transpeptidase"/>
    <property type="match status" value="2"/>
</dbReference>
<sequence>MNKKKKGFNRYTGLLLVMILIFSLLINQMVNLQVIHGEEYALRANTEFIVNIDNPAPRGEILDTKGLVLATSVQSYDLIYVDTTESRKVIYSTIDKVKQLLTESGQEITFEFSLQTEPFRFEFGSDDPEFIRKSELRWKKDRGINDFLFRKIMQKETGKDKISELNEAETDRLDELILAFTPEETYMYLMDFYDLYDAFMPTKEEKAVYAKMSGEEIYQELLKKFTPDQIHSYLVIRDSIKMESYSGSKAVTLVTNMSEKAAFTFLQQLSFLPGIDVKTNPIRLYPYQTLASHVIGYLNPIPAGSQTYYEERGYDLSTDFIGVSGIEAAYEDTLKGRKGSQTVRVDKNGRVVSELFELDSYPGNTVKLTLDAGIQNAAEQALKDIIIDLSTVNTKHRVAGYNQDSSNATRGAVVVQNVNTGEILGMASYPNYDPNIFAVPGRLSTEMYNAYFNPDYRAYAEELIKKTGISATPEDLFRFNADGTVTDFNDIYAKPFFNYATQGLTPPGSTFKPVTAVAALEMGVVTKDTVIRDTGAYSNPNTGTPVTNEGQAVYGNTNLAKAIAKSSNVYFADMGYRIYSAGGLNSLAEWSWKLGMGYDPSESAHSTTGIEIGENIFGNVYNHGTKVALTQRLFLFDLVDFLQKGKSRSGSSFHPLNIGKDNADEEAVALAKEAIKEEVRKGFALSLEDANVMIRKDFYTVKSNLTKLFQDYLNLLPAEEKAAAAPASFYADQVSAKIVYDQTSELISPRNVINAALGQGDNQVTLLQMANALATIANGGTRYKTTLIKEILDQEGQVVFKNEPQVMEETGIKPGTVSAILEGLHDITKPGGTAYSIFKDFPISNGGKTGTATFREDQETVGRAAFGIYTAVAPIENPEISVAVIVYDATRGSFVAPVALAVFEEYFKDRLAAEYPTYQRKYNYALPQAISAYGSEPETPAESAPNTIIGQVSTP</sequence>
<name>A0A941CR49_9CLOT</name>